<evidence type="ECO:0000313" key="11">
    <source>
        <dbReference type="Proteomes" id="UP000032289"/>
    </source>
</evidence>
<dbReference type="InterPro" id="IPR014721">
    <property type="entry name" value="Ribsml_uS5_D2-typ_fold_subgr"/>
</dbReference>
<evidence type="ECO:0000256" key="4">
    <source>
        <dbReference type="ARBA" id="ARBA00022741"/>
    </source>
</evidence>
<comment type="similarity">
    <text evidence="1">Belongs to the diphosphomevalonate decarboxylase family.</text>
</comment>
<dbReference type="PIRSF" id="PIRSF015950">
    <property type="entry name" value="Mev_P_decrbx"/>
    <property type="match status" value="1"/>
</dbReference>
<dbReference type="InterPro" id="IPR041431">
    <property type="entry name" value="Mvd1_C"/>
</dbReference>
<evidence type="ECO:0000256" key="5">
    <source>
        <dbReference type="ARBA" id="ARBA00022840"/>
    </source>
</evidence>
<dbReference type="InterPro" id="IPR020568">
    <property type="entry name" value="Ribosomal_Su5_D2-typ_SF"/>
</dbReference>
<comment type="caution">
    <text evidence="10">The sequence shown here is derived from an EMBL/GenBank/DDBJ whole genome shotgun (WGS) entry which is preliminary data.</text>
</comment>
<dbReference type="Pfam" id="PF22700">
    <property type="entry name" value="MVD-like_N"/>
    <property type="match status" value="1"/>
</dbReference>
<evidence type="ECO:0000256" key="6">
    <source>
        <dbReference type="ARBA" id="ARBA00023098"/>
    </source>
</evidence>
<evidence type="ECO:0000256" key="1">
    <source>
        <dbReference type="ARBA" id="ARBA00008831"/>
    </source>
</evidence>
<reference evidence="10" key="1">
    <citation type="journal article" date="2015" name="Microbiology (Mosc.)">
        <title>Genomics of the Weissella cibaria species with an examination of its metabolic traits.</title>
        <authorList>
            <person name="Lynch K.M."/>
            <person name="Lucid A."/>
            <person name="Arendt E.K."/>
            <person name="Sleator R.D."/>
            <person name="Lucey B."/>
            <person name="Coffey A."/>
        </authorList>
    </citation>
    <scope>NUCLEOTIDE SEQUENCE [LARGE SCALE GENOMIC DNA]</scope>
    <source>
        <strain evidence="10">AB3b</strain>
    </source>
</reference>
<evidence type="ECO:0000256" key="3">
    <source>
        <dbReference type="ARBA" id="ARBA00022516"/>
    </source>
</evidence>
<keyword evidence="6" id="KW-0443">Lipid metabolism</keyword>
<dbReference type="PATRIC" id="fig|137591.24.peg.2007"/>
<evidence type="ECO:0000256" key="2">
    <source>
        <dbReference type="ARBA" id="ARBA00012296"/>
    </source>
</evidence>
<sequence>MTHFTARAHTNIALLKYWGKADTTLMLPTTTSISLTLDEFYTDTTVWFDAALVADDVMLDDEVMTGKGYDKVTRFLDLVRDMAGETRYAHVHSANHVPTAAGLASSASAFAALAGAASRAAGLALSPAELSRLARRGSGSASRSIFGGFAQWDRGHDDLTSVAKPLVETIDWPIQLLTVIINDQPKKIDSRGGMQHAKATSPFYDDWVNRSNALVPVMQTAIANHDIDQIGQLAEANALQMHATNATAQPAFNYLTDSSWQVINLATTLRERGISVYATMDAGPNVKLISRPADTEVITAALAEAIPGVVVRTATPGPSIKIVEGDQI</sequence>
<name>A0A0D1JHY2_9LACO</name>
<dbReference type="GO" id="GO:0005829">
    <property type="term" value="C:cytosol"/>
    <property type="evidence" value="ECO:0007669"/>
    <property type="project" value="InterPro"/>
</dbReference>
<dbReference type="Gene3D" id="3.30.230.10">
    <property type="match status" value="1"/>
</dbReference>
<dbReference type="InterPro" id="IPR053859">
    <property type="entry name" value="MVD-like_N"/>
</dbReference>
<dbReference type="RefSeq" id="WP_043941798.1">
    <property type="nucleotide sequence ID" value="NZ_JADMQK010000002.1"/>
</dbReference>
<dbReference type="Pfam" id="PF18376">
    <property type="entry name" value="MDD_C"/>
    <property type="match status" value="1"/>
</dbReference>
<dbReference type="Proteomes" id="UP000032289">
    <property type="component" value="Unassembled WGS sequence"/>
</dbReference>
<keyword evidence="7" id="KW-0456">Lyase</keyword>
<accession>A0A0D1JHY2</accession>
<evidence type="ECO:0000313" key="10">
    <source>
        <dbReference type="EMBL" id="KIU20998.1"/>
    </source>
</evidence>
<dbReference type="NCBIfam" id="TIGR01240">
    <property type="entry name" value="mevDPdecarb"/>
    <property type="match status" value="1"/>
</dbReference>
<feature type="domain" description="Diphosphomevalonate decarboxylase-like N-terminal" evidence="9">
    <location>
        <begin position="8"/>
        <end position="163"/>
    </location>
</feature>
<dbReference type="FunFam" id="3.30.230.10:FF:000072">
    <property type="entry name" value="Diphosphomevalonate decarboxylase"/>
    <property type="match status" value="1"/>
</dbReference>
<dbReference type="EC" id="4.1.1.33" evidence="2"/>
<keyword evidence="5" id="KW-0067">ATP-binding</keyword>
<dbReference type="GO" id="GO:0004163">
    <property type="term" value="F:diphosphomevalonate decarboxylase activity"/>
    <property type="evidence" value="ECO:0007669"/>
    <property type="project" value="UniProtKB-EC"/>
</dbReference>
<keyword evidence="4" id="KW-0547">Nucleotide-binding</keyword>
<dbReference type="EMBL" id="JWHT01000053">
    <property type="protein sequence ID" value="KIU20998.1"/>
    <property type="molecule type" value="Genomic_DNA"/>
</dbReference>
<keyword evidence="3" id="KW-0444">Lipid biosynthesis</keyword>
<feature type="domain" description="Mvd1 C-terminal" evidence="8">
    <location>
        <begin position="177"/>
        <end position="308"/>
    </location>
</feature>
<dbReference type="InterPro" id="IPR029765">
    <property type="entry name" value="Mev_diP_decarb"/>
</dbReference>
<dbReference type="InterPro" id="IPR036554">
    <property type="entry name" value="GHMP_kinase_C_sf"/>
</dbReference>
<dbReference type="SUPFAM" id="SSF54211">
    <property type="entry name" value="Ribosomal protein S5 domain 2-like"/>
    <property type="match status" value="1"/>
</dbReference>
<evidence type="ECO:0000259" key="9">
    <source>
        <dbReference type="Pfam" id="PF22700"/>
    </source>
</evidence>
<protein>
    <recommendedName>
        <fullName evidence="2">diphosphomevalonate decarboxylase</fullName>
        <ecNumber evidence="2">4.1.1.33</ecNumber>
    </recommendedName>
</protein>
<dbReference type="GO" id="GO:0005524">
    <property type="term" value="F:ATP binding"/>
    <property type="evidence" value="ECO:0007669"/>
    <property type="project" value="UniProtKB-KW"/>
</dbReference>
<dbReference type="Gene3D" id="3.30.70.890">
    <property type="entry name" value="GHMP kinase, C-terminal domain"/>
    <property type="match status" value="1"/>
</dbReference>
<dbReference type="InterPro" id="IPR005935">
    <property type="entry name" value="Mev_decarb"/>
</dbReference>
<dbReference type="PANTHER" id="PTHR10977">
    <property type="entry name" value="DIPHOSPHOMEVALONATE DECARBOXYLASE"/>
    <property type="match status" value="1"/>
</dbReference>
<evidence type="ECO:0000256" key="7">
    <source>
        <dbReference type="ARBA" id="ARBA00023239"/>
    </source>
</evidence>
<gene>
    <name evidence="10" type="ORF">ab3b_02067</name>
</gene>
<proteinExistence type="inferred from homology"/>
<dbReference type="PANTHER" id="PTHR10977:SF3">
    <property type="entry name" value="DIPHOSPHOMEVALONATE DECARBOXYLASE"/>
    <property type="match status" value="1"/>
</dbReference>
<evidence type="ECO:0000259" key="8">
    <source>
        <dbReference type="Pfam" id="PF18376"/>
    </source>
</evidence>
<dbReference type="AlphaFoldDB" id="A0A0D1JHY2"/>
<dbReference type="GO" id="GO:0019287">
    <property type="term" value="P:isopentenyl diphosphate biosynthetic process, mevalonate pathway"/>
    <property type="evidence" value="ECO:0007669"/>
    <property type="project" value="InterPro"/>
</dbReference>
<organism evidence="10 11">
    <name type="scientific">Weissella cibaria</name>
    <dbReference type="NCBI Taxonomy" id="137591"/>
    <lineage>
        <taxon>Bacteria</taxon>
        <taxon>Bacillati</taxon>
        <taxon>Bacillota</taxon>
        <taxon>Bacilli</taxon>
        <taxon>Lactobacillales</taxon>
        <taxon>Lactobacillaceae</taxon>
        <taxon>Weissella</taxon>
    </lineage>
</organism>
<dbReference type="SUPFAM" id="SSF55060">
    <property type="entry name" value="GHMP Kinase, C-terminal domain"/>
    <property type="match status" value="1"/>
</dbReference>